<keyword evidence="11" id="KW-1185">Reference proteome</keyword>
<evidence type="ECO:0000259" key="9">
    <source>
        <dbReference type="PROSITE" id="PS50115"/>
    </source>
</evidence>
<dbReference type="SMART" id="SM00105">
    <property type="entry name" value="ArfGap"/>
    <property type="match status" value="1"/>
</dbReference>
<reference evidence="10" key="2">
    <citation type="journal article" date="2008" name="Genome Biol.">
        <title>Improved genome assembly and evidence-based global gene model set for the chordate Ciona intestinalis: new insight into intron and operon populations.</title>
        <authorList>
            <person name="Satou Y."/>
            <person name="Mineta K."/>
            <person name="Ogasawara M."/>
            <person name="Sasakura Y."/>
            <person name="Shoguchi E."/>
            <person name="Ueno K."/>
            <person name="Yamada L."/>
            <person name="Matsumoto J."/>
            <person name="Wasserscheid J."/>
            <person name="Dewar K."/>
            <person name="Wiley G.B."/>
            <person name="Macmil S.L."/>
            <person name="Roe B.A."/>
            <person name="Zeller R.W."/>
            <person name="Hastings K.E."/>
            <person name="Lemaire P."/>
            <person name="Lindquist E."/>
            <person name="Endo T."/>
            <person name="Hotta K."/>
            <person name="Inaba K."/>
        </authorList>
    </citation>
    <scope>NUCLEOTIDE SEQUENCE [LARGE SCALE GENOMIC DNA]</scope>
    <source>
        <strain evidence="10">wild type</strain>
    </source>
</reference>
<dbReference type="EMBL" id="EAAA01001225">
    <property type="status" value="NOT_ANNOTATED_CDS"/>
    <property type="molecule type" value="Genomic_DNA"/>
</dbReference>
<dbReference type="GO" id="GO:0005096">
    <property type="term" value="F:GTPase activator activity"/>
    <property type="evidence" value="ECO:0007669"/>
    <property type="project" value="UniProtKB-KW"/>
</dbReference>
<feature type="compositionally biased region" description="Polar residues" evidence="8">
    <location>
        <begin position="415"/>
        <end position="441"/>
    </location>
</feature>
<evidence type="ECO:0000256" key="3">
    <source>
        <dbReference type="ARBA" id="ARBA00022723"/>
    </source>
</evidence>
<dbReference type="HOGENOM" id="CLU_023062_6_2_1"/>
<evidence type="ECO:0000256" key="8">
    <source>
        <dbReference type="SAM" id="MobiDB-lite"/>
    </source>
</evidence>
<feature type="compositionally biased region" description="Polar residues" evidence="8">
    <location>
        <begin position="500"/>
        <end position="530"/>
    </location>
</feature>
<organism evidence="10 11">
    <name type="scientific">Ciona intestinalis</name>
    <name type="common">Transparent sea squirt</name>
    <name type="synonym">Ascidia intestinalis</name>
    <dbReference type="NCBI Taxonomy" id="7719"/>
    <lineage>
        <taxon>Eukaryota</taxon>
        <taxon>Metazoa</taxon>
        <taxon>Chordata</taxon>
        <taxon>Tunicata</taxon>
        <taxon>Ascidiacea</taxon>
        <taxon>Phlebobranchia</taxon>
        <taxon>Cionidae</taxon>
        <taxon>Ciona</taxon>
    </lineage>
</organism>
<evidence type="ECO:0000256" key="6">
    <source>
        <dbReference type="ARBA" id="ARBA00022892"/>
    </source>
</evidence>
<dbReference type="Ensembl" id="ENSCINT00000006072.3">
    <property type="protein sequence ID" value="ENSCINP00000006072.3"/>
    <property type="gene ID" value="ENSCING00000015738.2"/>
</dbReference>
<feature type="compositionally biased region" description="Acidic residues" evidence="8">
    <location>
        <begin position="388"/>
        <end position="398"/>
    </location>
</feature>
<evidence type="ECO:0000256" key="4">
    <source>
        <dbReference type="ARBA" id="ARBA00022771"/>
    </source>
</evidence>
<dbReference type="Pfam" id="PF01412">
    <property type="entry name" value="ArfGap"/>
    <property type="match status" value="1"/>
</dbReference>
<feature type="region of interest" description="Disordered" evidence="8">
    <location>
        <begin position="166"/>
        <end position="189"/>
    </location>
</feature>
<dbReference type="AlphaFoldDB" id="F6R2P7"/>
<dbReference type="InterPro" id="IPR001164">
    <property type="entry name" value="ArfGAP_dom"/>
</dbReference>
<dbReference type="Gene3D" id="1.10.220.150">
    <property type="entry name" value="Arf GTPase activating protein"/>
    <property type="match status" value="1"/>
</dbReference>
<keyword evidence="3" id="KW-0479">Metal-binding</keyword>
<dbReference type="CDD" id="cd08831">
    <property type="entry name" value="ArfGap_ArfGap2_3_like"/>
    <property type="match status" value="1"/>
</dbReference>
<dbReference type="PANTHER" id="PTHR45686:SF4">
    <property type="entry name" value="ADP-RIBOSYLATION FACTOR GTPASE ACTIVATING PROTEIN 3, ISOFORM H"/>
    <property type="match status" value="1"/>
</dbReference>
<dbReference type="InterPro" id="IPR038508">
    <property type="entry name" value="ArfGAP_dom_sf"/>
</dbReference>
<dbReference type="PROSITE" id="PS50115">
    <property type="entry name" value="ARFGAP"/>
    <property type="match status" value="1"/>
</dbReference>
<sequence length="563" mass="61546">MKIPSTEDIKAIFKRLRSVKTNKTCFDCAAKNPTWASITYGVFLCIDCSGVHRSLGVHLTFIRSVELDQKWTWDQLRSMQVGGNAAARAFFRSHGCNVVSDDIQAKYNSRAAVLYRGKIESLSAEALKKYDASVLHLPSNIEDTSAKKVSTAEEDFFSKYTGGAVTPTQSLSKATKRSNSPSQGMKTVSSSPALLLVDQSDEQANGTGSLSSKEQVFFDKFTAQKPLEKTEKETPAPKPQAAPKVILAAPTLSSLSSTKSSSIITKKKKAGASKKGGFGAQKVKTNFDHLEAHAKKTEAESKSFPSRTPAEEPISSRLTLSAALTNEKKTKHSGQKGVVSERLGMAGGGNRTNVSHSASIQTIEQVDPNGRKDRHFRNGRRKNRYLDDDFDSDSDGNDDFVVVKKSPSYLHDYESSSVDRMSFGKKSQNDFAPPSYTQSTRKAPVFPESEMSADMKEKLRGAKAISSEMLHGSTTDSDYYNTVSWSSDRPQARARLTKFEGQSSISSSDFFDENSGSNQRRLTSSPQSVLSADMTQLKEGVRNMAGRLSSMANDVYNAIPVSK</sequence>
<dbReference type="GO" id="GO:0000139">
    <property type="term" value="C:Golgi membrane"/>
    <property type="evidence" value="ECO:0007669"/>
    <property type="project" value="UniProtKB-SubCell"/>
</dbReference>
<reference evidence="11" key="1">
    <citation type="journal article" date="2002" name="Science">
        <title>The draft genome of Ciona intestinalis: insights into chordate and vertebrate origins.</title>
        <authorList>
            <person name="Dehal P."/>
            <person name="Satou Y."/>
            <person name="Campbell R.K."/>
            <person name="Chapman J."/>
            <person name="Degnan B."/>
            <person name="De Tomaso A."/>
            <person name="Davidson B."/>
            <person name="Di Gregorio A."/>
            <person name="Gelpke M."/>
            <person name="Goodstein D.M."/>
            <person name="Harafuji N."/>
            <person name="Hastings K.E."/>
            <person name="Ho I."/>
            <person name="Hotta K."/>
            <person name="Huang W."/>
            <person name="Kawashima T."/>
            <person name="Lemaire P."/>
            <person name="Martinez D."/>
            <person name="Meinertzhagen I.A."/>
            <person name="Necula S."/>
            <person name="Nonaka M."/>
            <person name="Putnam N."/>
            <person name="Rash S."/>
            <person name="Saiga H."/>
            <person name="Satake M."/>
            <person name="Terry A."/>
            <person name="Yamada L."/>
            <person name="Wang H.G."/>
            <person name="Awazu S."/>
            <person name="Azumi K."/>
            <person name="Boore J."/>
            <person name="Branno M."/>
            <person name="Chin-Bow S."/>
            <person name="DeSantis R."/>
            <person name="Doyle S."/>
            <person name="Francino P."/>
            <person name="Keys D.N."/>
            <person name="Haga S."/>
            <person name="Hayashi H."/>
            <person name="Hino K."/>
            <person name="Imai K.S."/>
            <person name="Inaba K."/>
            <person name="Kano S."/>
            <person name="Kobayashi K."/>
            <person name="Kobayashi M."/>
            <person name="Lee B.I."/>
            <person name="Makabe K.W."/>
            <person name="Manohar C."/>
            <person name="Matassi G."/>
            <person name="Medina M."/>
            <person name="Mochizuki Y."/>
            <person name="Mount S."/>
            <person name="Morishita T."/>
            <person name="Miura S."/>
            <person name="Nakayama A."/>
            <person name="Nishizaka S."/>
            <person name="Nomoto H."/>
            <person name="Ohta F."/>
            <person name="Oishi K."/>
            <person name="Rigoutsos I."/>
            <person name="Sano M."/>
            <person name="Sasaki A."/>
            <person name="Sasakura Y."/>
            <person name="Shoguchi E."/>
            <person name="Shin-i T."/>
            <person name="Spagnuolo A."/>
            <person name="Stainier D."/>
            <person name="Suzuki M.M."/>
            <person name="Tassy O."/>
            <person name="Takatori N."/>
            <person name="Tokuoka M."/>
            <person name="Yagi K."/>
            <person name="Yoshizaki F."/>
            <person name="Wada S."/>
            <person name="Zhang C."/>
            <person name="Hyatt P.D."/>
            <person name="Larimer F."/>
            <person name="Detter C."/>
            <person name="Doggett N."/>
            <person name="Glavina T."/>
            <person name="Hawkins T."/>
            <person name="Richardson P."/>
            <person name="Lucas S."/>
            <person name="Kohara Y."/>
            <person name="Levine M."/>
            <person name="Satoh N."/>
            <person name="Rokhsar D.S."/>
        </authorList>
    </citation>
    <scope>NUCLEOTIDE SEQUENCE [LARGE SCALE GENOMIC DNA]</scope>
</reference>
<evidence type="ECO:0000313" key="10">
    <source>
        <dbReference type="Ensembl" id="ENSCINP00000006072.3"/>
    </source>
</evidence>
<name>F6R2P7_CIOIN</name>
<evidence type="ECO:0000256" key="1">
    <source>
        <dbReference type="ARBA" id="ARBA00004255"/>
    </source>
</evidence>
<feature type="region of interest" description="Disordered" evidence="8">
    <location>
        <begin position="295"/>
        <end position="399"/>
    </location>
</feature>
<dbReference type="GO" id="GO:0048205">
    <property type="term" value="P:COPI coating of Golgi vesicle"/>
    <property type="evidence" value="ECO:0000318"/>
    <property type="project" value="GO_Central"/>
</dbReference>
<feature type="compositionally biased region" description="Polar residues" evidence="8">
    <location>
        <begin position="472"/>
        <end position="489"/>
    </location>
</feature>
<reference evidence="10" key="4">
    <citation type="submission" date="2025-09" db="UniProtKB">
        <authorList>
            <consortium name="Ensembl"/>
        </authorList>
    </citation>
    <scope>IDENTIFICATION</scope>
</reference>
<keyword evidence="6" id="KW-0813">Transport</keyword>
<dbReference type="Proteomes" id="UP000008144">
    <property type="component" value="Chromosome 14"/>
</dbReference>
<feature type="region of interest" description="Disordered" evidence="8">
    <location>
        <begin position="413"/>
        <end position="447"/>
    </location>
</feature>
<evidence type="ECO:0000256" key="7">
    <source>
        <dbReference type="PROSITE-ProRule" id="PRU00288"/>
    </source>
</evidence>
<dbReference type="PANTHER" id="PTHR45686">
    <property type="entry name" value="ADP-RIBOSYLATION FACTOR GTPASE ACTIVATING PROTEIN 3, ISOFORM H-RELATED"/>
    <property type="match status" value="1"/>
</dbReference>
<feature type="domain" description="Arf-GAP" evidence="9">
    <location>
        <begin position="10"/>
        <end position="94"/>
    </location>
</feature>
<keyword evidence="6" id="KW-0931">ER-Golgi transport</keyword>
<keyword evidence="5" id="KW-0862">Zinc</keyword>
<feature type="compositionally biased region" description="Polar residues" evidence="8">
    <location>
        <begin position="351"/>
        <end position="364"/>
    </location>
</feature>
<feature type="region of interest" description="Disordered" evidence="8">
    <location>
        <begin position="465"/>
        <end position="530"/>
    </location>
</feature>
<comment type="subcellular location">
    <subcellularLocation>
        <location evidence="1">Golgi apparatus membrane</location>
        <topology evidence="1">Peripheral membrane protein</topology>
        <orientation evidence="1">Cytoplasmic side</orientation>
    </subcellularLocation>
</comment>
<reference evidence="10" key="3">
    <citation type="submission" date="2025-08" db="UniProtKB">
        <authorList>
            <consortium name="Ensembl"/>
        </authorList>
    </citation>
    <scope>IDENTIFICATION</scope>
</reference>
<accession>F6R2P7</accession>
<keyword evidence="2" id="KW-0343">GTPase activation</keyword>
<proteinExistence type="predicted"/>
<dbReference type="GO" id="GO:0008270">
    <property type="term" value="F:zinc ion binding"/>
    <property type="evidence" value="ECO:0007669"/>
    <property type="project" value="UniProtKB-KW"/>
</dbReference>
<feature type="compositionally biased region" description="Basic residues" evidence="8">
    <location>
        <begin position="372"/>
        <end position="383"/>
    </location>
</feature>
<evidence type="ECO:0000256" key="5">
    <source>
        <dbReference type="ARBA" id="ARBA00022833"/>
    </source>
</evidence>
<evidence type="ECO:0000313" key="11">
    <source>
        <dbReference type="Proteomes" id="UP000008144"/>
    </source>
</evidence>
<dbReference type="InParanoid" id="F6R2P7"/>
<dbReference type="InterPro" id="IPR037278">
    <property type="entry name" value="ARFGAP/RecO"/>
</dbReference>
<dbReference type="SUPFAM" id="SSF57863">
    <property type="entry name" value="ArfGap/RecO-like zinc finger"/>
    <property type="match status" value="1"/>
</dbReference>
<dbReference type="STRING" id="7719.ENSCINP00000006072"/>
<dbReference type="GeneTree" id="ENSGT00940000158466"/>
<dbReference type="PRINTS" id="PR00405">
    <property type="entry name" value="REVINTRACTNG"/>
</dbReference>
<dbReference type="FunFam" id="1.10.220.150:FF:000004">
    <property type="entry name" value="Putative ADP-ribosylation factor GTPase-activating protein 2"/>
    <property type="match status" value="1"/>
</dbReference>
<dbReference type="OMA" id="SHALPEX"/>
<evidence type="ECO:0000256" key="2">
    <source>
        <dbReference type="ARBA" id="ARBA00022468"/>
    </source>
</evidence>
<dbReference type="FunCoup" id="F6R2P7">
    <property type="interactions" value="570"/>
</dbReference>
<protein>
    <recommendedName>
        <fullName evidence="9">Arf-GAP domain-containing protein</fullName>
    </recommendedName>
</protein>
<keyword evidence="4 7" id="KW-0863">Zinc-finger</keyword>